<comment type="cofactor">
    <cofactor evidence="1 10">
        <name>pyridoxal 5'-phosphate</name>
        <dbReference type="ChEBI" id="CHEBI:597326"/>
    </cofactor>
</comment>
<dbReference type="InterPro" id="IPR016454">
    <property type="entry name" value="Cysteine_dSase"/>
</dbReference>
<proteinExistence type="inferred from homology"/>
<comment type="caution">
    <text evidence="12">The sequence shown here is derived from an EMBL/GenBank/DDBJ whole genome shotgun (WGS) entry which is preliminary data.</text>
</comment>
<dbReference type="InterPro" id="IPR020578">
    <property type="entry name" value="Aminotrans_V_PyrdxlP_BS"/>
</dbReference>
<dbReference type="SUPFAM" id="SSF53383">
    <property type="entry name" value="PLP-dependent transferases"/>
    <property type="match status" value="1"/>
</dbReference>
<dbReference type="InterPro" id="IPR015421">
    <property type="entry name" value="PyrdxlP-dep_Trfase_major"/>
</dbReference>
<dbReference type="GO" id="GO:0031071">
    <property type="term" value="F:cysteine desulfurase activity"/>
    <property type="evidence" value="ECO:0007669"/>
    <property type="project" value="UniProtKB-EC"/>
</dbReference>
<dbReference type="EMBL" id="VYDO01000149">
    <property type="protein sequence ID" value="MYG38278.1"/>
    <property type="molecule type" value="Genomic_DNA"/>
</dbReference>
<dbReference type="Pfam" id="PF00266">
    <property type="entry name" value="Aminotran_5"/>
    <property type="match status" value="1"/>
</dbReference>
<accession>A0A6B1F7E6</accession>
<evidence type="ECO:0000256" key="10">
    <source>
        <dbReference type="RuleBase" id="RU004504"/>
    </source>
</evidence>
<keyword evidence="5" id="KW-0479">Metal-binding</keyword>
<keyword evidence="8" id="KW-0411">Iron-sulfur</keyword>
<protein>
    <recommendedName>
        <fullName evidence="3">cysteine desulfurase</fullName>
        <ecNumber evidence="3">2.8.1.7</ecNumber>
    </recommendedName>
</protein>
<dbReference type="Gene3D" id="1.10.260.50">
    <property type="match status" value="1"/>
</dbReference>
<evidence type="ECO:0000256" key="7">
    <source>
        <dbReference type="ARBA" id="ARBA00023004"/>
    </source>
</evidence>
<feature type="domain" description="Aminotransferase class V" evidence="11">
    <location>
        <begin position="25"/>
        <end position="379"/>
    </location>
</feature>
<dbReference type="InterPro" id="IPR000192">
    <property type="entry name" value="Aminotrans_V_dom"/>
</dbReference>
<sequence length="422" mass="44297">MDLPSPPLVNPCRTGTAVATEPRLYLDGCATTPPSVGVRAAVAAAQEALWGNPSSRHQEGRQACLALERSREHVAQLLDVPPDWVVFTSGGTEANQLAIHGVLGAAEGSAICSAVEHPAVGNLLHNRQQAATRLELLRPDGHGRLSSQSLLERLHDGPVELVSVIAAQSEVGSLQPLAAMGATCSSHGGIPFHSDGVQLCGKAPLHPRQLRVDLLTISAHKFGGPKGIGALIRNPRLTLKPLRLGGGQESGLRAGTPAVPLAVGFGVAAQEAKRTLEQQSEPLWQSWTRQLREQLWSVPGIEPTGHPEERLPGHVSCLVSTPGGEPLEGSHVVRALDGHGYAVSSGSACRSGSAQPSAVLLAMGIDPDHARSGLRLCLGPWLCEGDAAAVEDRLRALPQVVRQLCCRLTPLSTPESPRQIPG</sequence>
<evidence type="ECO:0000256" key="1">
    <source>
        <dbReference type="ARBA" id="ARBA00001933"/>
    </source>
</evidence>
<name>A0A6B1F7E6_9SYNE</name>
<evidence type="ECO:0000313" key="12">
    <source>
        <dbReference type="EMBL" id="MYG38278.1"/>
    </source>
</evidence>
<dbReference type="PIRSF" id="PIRSF005572">
    <property type="entry name" value="NifS"/>
    <property type="match status" value="1"/>
</dbReference>
<comment type="catalytic activity">
    <reaction evidence="9">
        <text>(sulfur carrier)-H + L-cysteine = (sulfur carrier)-SH + L-alanine</text>
        <dbReference type="Rhea" id="RHEA:43892"/>
        <dbReference type="Rhea" id="RHEA-COMP:14737"/>
        <dbReference type="Rhea" id="RHEA-COMP:14739"/>
        <dbReference type="ChEBI" id="CHEBI:29917"/>
        <dbReference type="ChEBI" id="CHEBI:35235"/>
        <dbReference type="ChEBI" id="CHEBI:57972"/>
        <dbReference type="ChEBI" id="CHEBI:64428"/>
        <dbReference type="EC" id="2.8.1.7"/>
    </reaction>
</comment>
<dbReference type="InterPro" id="IPR015422">
    <property type="entry name" value="PyrdxlP-dep_Trfase_small"/>
</dbReference>
<evidence type="ECO:0000259" key="11">
    <source>
        <dbReference type="Pfam" id="PF00266"/>
    </source>
</evidence>
<dbReference type="PANTHER" id="PTHR11601:SF34">
    <property type="entry name" value="CYSTEINE DESULFURASE"/>
    <property type="match status" value="1"/>
</dbReference>
<keyword evidence="7" id="KW-0408">Iron</keyword>
<dbReference type="GO" id="GO:0046872">
    <property type="term" value="F:metal ion binding"/>
    <property type="evidence" value="ECO:0007669"/>
    <property type="project" value="UniProtKB-KW"/>
</dbReference>
<evidence type="ECO:0000256" key="5">
    <source>
        <dbReference type="ARBA" id="ARBA00022723"/>
    </source>
</evidence>
<dbReference type="AlphaFoldDB" id="A0A6B1F7E6"/>
<organism evidence="12">
    <name type="scientific">Synechococcus sp. SB0676_bin_10</name>
    <dbReference type="NCBI Taxonomy" id="2604869"/>
    <lineage>
        <taxon>Bacteria</taxon>
        <taxon>Bacillati</taxon>
        <taxon>Cyanobacteriota</taxon>
        <taxon>Cyanophyceae</taxon>
        <taxon>Synechococcales</taxon>
        <taxon>Synechococcaceae</taxon>
        <taxon>Synechococcus</taxon>
    </lineage>
</organism>
<dbReference type="EC" id="2.8.1.7" evidence="3"/>
<dbReference type="InterPro" id="IPR015424">
    <property type="entry name" value="PyrdxlP-dep_Trfase"/>
</dbReference>
<dbReference type="GO" id="GO:0051536">
    <property type="term" value="F:iron-sulfur cluster binding"/>
    <property type="evidence" value="ECO:0007669"/>
    <property type="project" value="UniProtKB-KW"/>
</dbReference>
<keyword evidence="6" id="KW-0663">Pyridoxal phosphate</keyword>
<dbReference type="Gene3D" id="3.90.1150.10">
    <property type="entry name" value="Aspartate Aminotransferase, domain 1"/>
    <property type="match status" value="1"/>
</dbReference>
<keyword evidence="4" id="KW-0808">Transferase</keyword>
<evidence type="ECO:0000256" key="2">
    <source>
        <dbReference type="ARBA" id="ARBA00006490"/>
    </source>
</evidence>
<evidence type="ECO:0000256" key="3">
    <source>
        <dbReference type="ARBA" id="ARBA00012239"/>
    </source>
</evidence>
<gene>
    <name evidence="12" type="ORF">F4162_04645</name>
</gene>
<dbReference type="Gene3D" id="3.40.640.10">
    <property type="entry name" value="Type I PLP-dependent aspartate aminotransferase-like (Major domain)"/>
    <property type="match status" value="1"/>
</dbReference>
<dbReference type="PANTHER" id="PTHR11601">
    <property type="entry name" value="CYSTEINE DESULFURYLASE FAMILY MEMBER"/>
    <property type="match status" value="1"/>
</dbReference>
<evidence type="ECO:0000256" key="6">
    <source>
        <dbReference type="ARBA" id="ARBA00022898"/>
    </source>
</evidence>
<evidence type="ECO:0000256" key="9">
    <source>
        <dbReference type="ARBA" id="ARBA00050776"/>
    </source>
</evidence>
<reference evidence="12" key="1">
    <citation type="submission" date="2019-09" db="EMBL/GenBank/DDBJ databases">
        <title>Characterisation of the sponge microbiome using genome-centric metagenomics.</title>
        <authorList>
            <person name="Engelberts J.P."/>
            <person name="Robbins S.J."/>
            <person name="De Goeij J.M."/>
            <person name="Aranda M."/>
            <person name="Bell S.C."/>
            <person name="Webster N.S."/>
        </authorList>
    </citation>
    <scope>NUCLEOTIDE SEQUENCE</scope>
    <source>
        <strain evidence="12">SB0676_bin_10</strain>
    </source>
</reference>
<evidence type="ECO:0000256" key="8">
    <source>
        <dbReference type="ARBA" id="ARBA00023014"/>
    </source>
</evidence>
<evidence type="ECO:0000256" key="4">
    <source>
        <dbReference type="ARBA" id="ARBA00022679"/>
    </source>
</evidence>
<comment type="similarity">
    <text evidence="2">Belongs to the class-V pyridoxal-phosphate-dependent aminotransferase family. NifS/IscS subfamily.</text>
</comment>
<dbReference type="PROSITE" id="PS00595">
    <property type="entry name" value="AA_TRANSFER_CLASS_5"/>
    <property type="match status" value="1"/>
</dbReference>